<dbReference type="PATRIC" id="fig|1231190.3.peg.4743"/>
<evidence type="ECO:0000313" key="3">
    <source>
        <dbReference type="Proteomes" id="UP000007374"/>
    </source>
</evidence>
<dbReference type="OrthoDB" id="8410223at2"/>
<name>K2NKS2_9HYPH</name>
<proteinExistence type="predicted"/>
<organism evidence="2 3">
    <name type="scientific">Nitratireductor indicus C115</name>
    <dbReference type="NCBI Taxonomy" id="1231190"/>
    <lineage>
        <taxon>Bacteria</taxon>
        <taxon>Pseudomonadati</taxon>
        <taxon>Pseudomonadota</taxon>
        <taxon>Alphaproteobacteria</taxon>
        <taxon>Hyphomicrobiales</taxon>
        <taxon>Phyllobacteriaceae</taxon>
        <taxon>Nitratireductor</taxon>
    </lineage>
</organism>
<protein>
    <submittedName>
        <fullName evidence="2">Uncharacterized protein</fullName>
    </submittedName>
</protein>
<keyword evidence="3" id="KW-1185">Reference proteome</keyword>
<dbReference type="AlphaFoldDB" id="K2NKS2"/>
<dbReference type="RefSeq" id="WP_009452837.1">
    <property type="nucleotide sequence ID" value="NZ_AMSI01000028.1"/>
</dbReference>
<dbReference type="Proteomes" id="UP000007374">
    <property type="component" value="Unassembled WGS sequence"/>
</dbReference>
<feature type="compositionally biased region" description="Basic and acidic residues" evidence="1">
    <location>
        <begin position="107"/>
        <end position="119"/>
    </location>
</feature>
<comment type="caution">
    <text evidence="2">The sequence shown here is derived from an EMBL/GenBank/DDBJ whole genome shotgun (WGS) entry which is preliminary data.</text>
</comment>
<reference evidence="2 3" key="1">
    <citation type="journal article" date="2012" name="J. Bacteriol.">
        <title>Genome Sequence of Nitratireductor indicus Type Strain C115.</title>
        <authorList>
            <person name="Lai Q."/>
            <person name="Li G."/>
            <person name="Yu Z."/>
            <person name="Shao Z."/>
        </authorList>
    </citation>
    <scope>NUCLEOTIDE SEQUENCE [LARGE SCALE GENOMIC DNA]</scope>
    <source>
        <strain evidence="2 3">C115</strain>
    </source>
</reference>
<sequence>MRPERASDVEDDEPVTLAEACRLFFGGRLSPSALRTEAAKGNLDIIQIARKDFVTRRAIEEMKERCRVSRARPASGSDRTPPPGSSRTERGVSAQDAVRMMLKQRKERSETTSTADKKPRTAVVPPKSR</sequence>
<feature type="region of interest" description="Disordered" evidence="1">
    <location>
        <begin position="64"/>
        <end position="129"/>
    </location>
</feature>
<evidence type="ECO:0000313" key="2">
    <source>
        <dbReference type="EMBL" id="EKF40020.1"/>
    </source>
</evidence>
<dbReference type="STRING" id="721133.SAMN05216176_11749"/>
<evidence type="ECO:0000256" key="1">
    <source>
        <dbReference type="SAM" id="MobiDB-lite"/>
    </source>
</evidence>
<accession>K2NKS2</accession>
<dbReference type="EMBL" id="AMSI01000028">
    <property type="protein sequence ID" value="EKF40020.1"/>
    <property type="molecule type" value="Genomic_DNA"/>
</dbReference>
<gene>
    <name evidence="2" type="ORF">NA8A_23013</name>
</gene>
<dbReference type="eggNOG" id="ENOG5032GDD">
    <property type="taxonomic scope" value="Bacteria"/>
</dbReference>